<sequence length="188" mass="20817">MKRGICAVPMCTRLAVVRAVRYVDEVVISIDTDRTVCATLDMLCQRTGPNRPTHFANSGDRSSDEVPESVVCHRHGIIMQDLPGAKVNSSSDMIRHIIDNQHALRWKMLGDTLAKLQAAADCGTERKATLAFIKQQLLESVVLADLPVPYEQVLSDLDYMVNDTEGIDDTWQEVMACTSGHPLPQPRS</sequence>
<evidence type="ECO:0008006" key="3">
    <source>
        <dbReference type="Google" id="ProtNLM"/>
    </source>
</evidence>
<protein>
    <recommendedName>
        <fullName evidence="3">Reverse transcriptase domain-containing protein</fullName>
    </recommendedName>
</protein>
<accession>A0ABY8U7T3</accession>
<dbReference type="Proteomes" id="UP001244341">
    <property type="component" value="Chromosome 6b"/>
</dbReference>
<gene>
    <name evidence="1" type="ORF">OEZ85_002343</name>
</gene>
<keyword evidence="2" id="KW-1185">Reference proteome</keyword>
<reference evidence="1 2" key="1">
    <citation type="submission" date="2023-05" db="EMBL/GenBank/DDBJ databases">
        <title>A 100% complete, gapless, phased diploid assembly of the Scenedesmus obliquus UTEX 3031 genome.</title>
        <authorList>
            <person name="Biondi T.C."/>
            <person name="Hanschen E.R."/>
            <person name="Kwon T."/>
            <person name="Eng W."/>
            <person name="Kruse C.P.S."/>
            <person name="Koehler S.I."/>
            <person name="Kunde Y."/>
            <person name="Gleasner C.D."/>
            <person name="You Mak K.T."/>
            <person name="Polle J."/>
            <person name="Hovde B.T."/>
            <person name="Starkenburg S.R."/>
        </authorList>
    </citation>
    <scope>NUCLEOTIDE SEQUENCE [LARGE SCALE GENOMIC DNA]</scope>
    <source>
        <strain evidence="1 2">DOE0152z</strain>
    </source>
</reference>
<dbReference type="EMBL" id="CP126213">
    <property type="protein sequence ID" value="WIA15723.1"/>
    <property type="molecule type" value="Genomic_DNA"/>
</dbReference>
<organism evidence="1 2">
    <name type="scientific">Tetradesmus obliquus</name>
    <name type="common">Green alga</name>
    <name type="synonym">Acutodesmus obliquus</name>
    <dbReference type="NCBI Taxonomy" id="3088"/>
    <lineage>
        <taxon>Eukaryota</taxon>
        <taxon>Viridiplantae</taxon>
        <taxon>Chlorophyta</taxon>
        <taxon>core chlorophytes</taxon>
        <taxon>Chlorophyceae</taxon>
        <taxon>CS clade</taxon>
        <taxon>Sphaeropleales</taxon>
        <taxon>Scenedesmaceae</taxon>
        <taxon>Tetradesmus</taxon>
    </lineage>
</organism>
<evidence type="ECO:0000313" key="2">
    <source>
        <dbReference type="Proteomes" id="UP001244341"/>
    </source>
</evidence>
<proteinExistence type="predicted"/>
<evidence type="ECO:0000313" key="1">
    <source>
        <dbReference type="EMBL" id="WIA15723.1"/>
    </source>
</evidence>
<name>A0ABY8U7T3_TETOB</name>